<dbReference type="PANTHER" id="PTHR30217">
    <property type="entry name" value="PEPTIDASE U32 FAMILY"/>
    <property type="match status" value="1"/>
</dbReference>
<dbReference type="InterPro" id="IPR001539">
    <property type="entry name" value="Peptidase_U32"/>
</dbReference>
<evidence type="ECO:0000313" key="5">
    <source>
        <dbReference type="Proteomes" id="UP000000391"/>
    </source>
</evidence>
<accession>D7E967</accession>
<comment type="similarity">
    <text evidence="3">Belongs to the peptidase U32 family.</text>
</comment>
<keyword evidence="2" id="KW-0378">Hydrolase</keyword>
<dbReference type="GeneID" id="9346765"/>
<evidence type="ECO:0000313" key="4">
    <source>
        <dbReference type="EMBL" id="ADI74015.1"/>
    </source>
</evidence>
<gene>
    <name evidence="4" type="ordered locus">Metev_1133</name>
</gene>
<keyword evidence="1" id="KW-0645">Protease</keyword>
<dbReference type="AlphaFoldDB" id="D7E967"/>
<dbReference type="HOGENOM" id="CLU_011540_0_1_2"/>
<organism evidence="4 5">
    <name type="scientific">Methanohalobium evestigatum (strain ATCC BAA-1072 / DSM 3721 / NBRC 107634 / OCM 161 / Z-7303)</name>
    <dbReference type="NCBI Taxonomy" id="644295"/>
    <lineage>
        <taxon>Archaea</taxon>
        <taxon>Methanobacteriati</taxon>
        <taxon>Methanobacteriota</taxon>
        <taxon>Stenosarchaea group</taxon>
        <taxon>Methanomicrobia</taxon>
        <taxon>Methanosarcinales</taxon>
        <taxon>Methanosarcinaceae</taxon>
        <taxon>Methanohalobium</taxon>
    </lineage>
</organism>
<proteinExistence type="inferred from homology"/>
<dbReference type="GO" id="GO:0006508">
    <property type="term" value="P:proteolysis"/>
    <property type="evidence" value="ECO:0007669"/>
    <property type="project" value="UniProtKB-KW"/>
</dbReference>
<dbReference type="PROSITE" id="PS01276">
    <property type="entry name" value="PEPTIDASE_U32"/>
    <property type="match status" value="1"/>
</dbReference>
<sequence>MNYPSRQLPELVTGVRNQATLKACSKYTDAVYFSLDRFNLRARARDITSDNLGSFVKQAKSYGLKCYLTLNSVIYPEDLQELDKVLDDVSKVNIDAVIAWDPAVIKKAVDKGLDIHISTQANVSNWATAEFYKTLGASRVILSRELTLEQIKDIRKNTDIELEVFVHGAMCQAVSGRCYLSAYIVGKSANCGECSQPCRWQWTLHGENGEQIELEGKYLLSTKDLCMIEHIPELVNSGVDAFKVEGRLRNTSYINTVSKCYREALDNYLNGTYTNQKAQFWKTKLIQEYNRGFSTGFYFGTPGPEGLNPDSDMNISSVKREAVGIITNYYPKQSAASVDLREQGLQVGDDIVIEGATTYIEQKVESLVTNRKHLSTAEKGQLVGMSVRDKVRKNDRVYKIENTIK</sequence>
<evidence type="ECO:0000256" key="1">
    <source>
        <dbReference type="ARBA" id="ARBA00022670"/>
    </source>
</evidence>
<name>D7E967_METEZ</name>
<dbReference type="RefSeq" id="WP_013194582.1">
    <property type="nucleotide sequence ID" value="NC_014253.1"/>
</dbReference>
<dbReference type="Pfam" id="PF01136">
    <property type="entry name" value="Peptidase_U32"/>
    <property type="match status" value="1"/>
</dbReference>
<evidence type="ECO:0000256" key="2">
    <source>
        <dbReference type="ARBA" id="ARBA00022801"/>
    </source>
</evidence>
<dbReference type="EMBL" id="CP002069">
    <property type="protein sequence ID" value="ADI74015.1"/>
    <property type="molecule type" value="Genomic_DNA"/>
</dbReference>
<keyword evidence="5" id="KW-1185">Reference proteome</keyword>
<evidence type="ECO:0000256" key="3">
    <source>
        <dbReference type="ARBA" id="ARBA00038374"/>
    </source>
</evidence>
<protein>
    <submittedName>
        <fullName evidence="4">Peptidase U32</fullName>
    </submittedName>
</protein>
<dbReference type="PANTHER" id="PTHR30217:SF6">
    <property type="entry name" value="TRNA HYDROXYLATION PROTEIN P"/>
    <property type="match status" value="1"/>
</dbReference>
<dbReference type="InterPro" id="IPR051454">
    <property type="entry name" value="RNA/ubiquinone_mod_enzymes"/>
</dbReference>
<dbReference type="Proteomes" id="UP000000391">
    <property type="component" value="Chromosome"/>
</dbReference>
<dbReference type="KEGG" id="mev:Metev_1133"/>
<dbReference type="OrthoDB" id="51464at2157"/>
<reference evidence="4 5" key="1">
    <citation type="submission" date="2010-06" db="EMBL/GenBank/DDBJ databases">
        <title>Complete sequence chromosome of Methanohalobium evestigatum Z-7303.</title>
        <authorList>
            <consortium name="US DOE Joint Genome Institute"/>
            <person name="Lucas S."/>
            <person name="Copeland A."/>
            <person name="Lapidus A."/>
            <person name="Cheng J.-F."/>
            <person name="Bruce D."/>
            <person name="Goodwin L."/>
            <person name="Pitluck S."/>
            <person name="Saunders E."/>
            <person name="Detter J.C."/>
            <person name="Han C."/>
            <person name="Tapia R."/>
            <person name="Land M."/>
            <person name="Hauser L."/>
            <person name="Kyrpides N."/>
            <person name="Mikhailova N."/>
            <person name="Sieprawska-Lupa M."/>
            <person name="Whitman W.B."/>
            <person name="Anderson I."/>
            <person name="Woyke T."/>
        </authorList>
    </citation>
    <scope>NUCLEOTIDE SEQUENCE [LARGE SCALE GENOMIC DNA]</scope>
    <source>
        <strain evidence="5">ATCC BAA-1072 / DSM 3721 / NBRC 107634 / OCM 161 / Z-7303</strain>
    </source>
</reference>
<dbReference type="GO" id="GO:0008233">
    <property type="term" value="F:peptidase activity"/>
    <property type="evidence" value="ECO:0007669"/>
    <property type="project" value="UniProtKB-KW"/>
</dbReference>